<sequence length="169" mass="17687">MVPIGAYYLGSPNTPQVSASFSRPQSMSQASLHQLSTSSLQNTPTPASNRASMLPPSRIDNNSSPAASSSPVARFGAGGVGGPISMREGENEAAVYNEHSGLGLGFQSAELPTMKHAGEDLVVGMGIHPSIPLPPDSLANEQPAGATNFISPDPPMSRVTIHRYIWRAH</sequence>
<evidence type="ECO:0000256" key="1">
    <source>
        <dbReference type="SAM" id="MobiDB-lite"/>
    </source>
</evidence>
<reference evidence="2 3" key="1">
    <citation type="journal article" name="Sci. Rep.">
        <title>Telomere-to-telomere assembled and centromere annotated genomes of the two main subspecies of the button mushroom Agaricus bisporus reveal especially polymorphic chromosome ends.</title>
        <authorList>
            <person name="Sonnenberg A.S.M."/>
            <person name="Sedaghat-Telgerd N."/>
            <person name="Lavrijssen B."/>
            <person name="Ohm R.A."/>
            <person name="Hendrickx P.M."/>
            <person name="Scholtmeijer K."/>
            <person name="Baars J.J.P."/>
            <person name="van Peer A."/>
        </authorList>
    </citation>
    <scope>NUCLEOTIDE SEQUENCE [LARGE SCALE GENOMIC DNA]</scope>
    <source>
        <strain evidence="2 3">H119_p4</strain>
    </source>
</reference>
<name>A0A8H7F4B7_AGABI</name>
<evidence type="ECO:0000313" key="2">
    <source>
        <dbReference type="EMBL" id="KAF7776578.1"/>
    </source>
</evidence>
<feature type="region of interest" description="Disordered" evidence="1">
    <location>
        <begin position="13"/>
        <end position="83"/>
    </location>
</feature>
<dbReference type="EMBL" id="JABXXO010000006">
    <property type="protein sequence ID" value="KAF7776578.1"/>
    <property type="molecule type" value="Genomic_DNA"/>
</dbReference>
<feature type="compositionally biased region" description="Low complexity" evidence="1">
    <location>
        <begin position="61"/>
        <end position="71"/>
    </location>
</feature>
<feature type="compositionally biased region" description="Polar residues" evidence="1">
    <location>
        <begin position="13"/>
        <end position="51"/>
    </location>
</feature>
<dbReference type="AlphaFoldDB" id="A0A8H7F4B7"/>
<evidence type="ECO:0000313" key="3">
    <source>
        <dbReference type="Proteomes" id="UP000629468"/>
    </source>
</evidence>
<protein>
    <submittedName>
        <fullName evidence="2">Uncharacterized protein</fullName>
    </submittedName>
</protein>
<proteinExistence type="predicted"/>
<accession>A0A8H7F4B7</accession>
<dbReference type="Proteomes" id="UP000629468">
    <property type="component" value="Unassembled WGS sequence"/>
</dbReference>
<comment type="caution">
    <text evidence="2">The sequence shown here is derived from an EMBL/GenBank/DDBJ whole genome shotgun (WGS) entry which is preliminary data.</text>
</comment>
<gene>
    <name evidence="2" type="ORF">Agabi119p4_4971</name>
</gene>
<organism evidence="2 3">
    <name type="scientific">Agaricus bisporus var. burnettii</name>
    <dbReference type="NCBI Taxonomy" id="192524"/>
    <lineage>
        <taxon>Eukaryota</taxon>
        <taxon>Fungi</taxon>
        <taxon>Dikarya</taxon>
        <taxon>Basidiomycota</taxon>
        <taxon>Agaricomycotina</taxon>
        <taxon>Agaricomycetes</taxon>
        <taxon>Agaricomycetidae</taxon>
        <taxon>Agaricales</taxon>
        <taxon>Agaricineae</taxon>
        <taxon>Agaricaceae</taxon>
        <taxon>Agaricus</taxon>
    </lineage>
</organism>